<gene>
    <name evidence="3" type="ORF">GP486_007414</name>
</gene>
<protein>
    <recommendedName>
        <fullName evidence="2">DUF3835 domain-containing protein</fullName>
    </recommendedName>
</protein>
<feature type="compositionally biased region" description="Basic and acidic residues" evidence="1">
    <location>
        <begin position="175"/>
        <end position="192"/>
    </location>
</feature>
<feature type="compositionally biased region" description="Basic and acidic residues" evidence="1">
    <location>
        <begin position="252"/>
        <end position="270"/>
    </location>
</feature>
<feature type="region of interest" description="Disordered" evidence="1">
    <location>
        <begin position="561"/>
        <end position="598"/>
    </location>
</feature>
<keyword evidence="4" id="KW-1185">Reference proteome</keyword>
<proteinExistence type="predicted"/>
<evidence type="ECO:0000313" key="4">
    <source>
        <dbReference type="Proteomes" id="UP000750711"/>
    </source>
</evidence>
<comment type="caution">
    <text evidence="3">The sequence shown here is derived from an EMBL/GenBank/DDBJ whole genome shotgun (WGS) entry which is preliminary data.</text>
</comment>
<dbReference type="GO" id="GO:0000122">
    <property type="term" value="P:negative regulation of transcription by RNA polymerase II"/>
    <property type="evidence" value="ECO:0007669"/>
    <property type="project" value="TreeGrafter"/>
</dbReference>
<feature type="compositionally biased region" description="Polar residues" evidence="1">
    <location>
        <begin position="193"/>
        <end position="202"/>
    </location>
</feature>
<feature type="region of interest" description="Disordered" evidence="1">
    <location>
        <begin position="632"/>
        <end position="661"/>
    </location>
</feature>
<feature type="compositionally biased region" description="Polar residues" evidence="1">
    <location>
        <begin position="501"/>
        <end position="517"/>
    </location>
</feature>
<feature type="compositionally biased region" description="Basic and acidic residues" evidence="1">
    <location>
        <begin position="209"/>
        <end position="218"/>
    </location>
</feature>
<feature type="compositionally biased region" description="Basic residues" evidence="1">
    <location>
        <begin position="646"/>
        <end position="661"/>
    </location>
</feature>
<feature type="region of interest" description="Disordered" evidence="1">
    <location>
        <begin position="329"/>
        <end position="365"/>
    </location>
</feature>
<sequence>MALPTKDSFFDLERHRLRLEENILQLKKTLKHWQTWEAEYEGLKEEILAFPGDPQPGDLSVSTSNDDPHHLELTAHRDADVQKNANTVEKRLHNVEEKLNSILVISKPDIRNEEGLPIMEIREELDEEGNVICKSTVGRSREKLTDISASSATASSDTAPQVIEALRKAGVTDLEGARHAETENPERIESAKSESSQGNSQRKQFHVADGAKVDRENSKPQAPDPMGPIGAVSQGPKPSPSRKKSVTFVDDEEKKEQRRLPGHKGQENASEHSAVPRRGAESRKIAELMEDEEEHLSPVVPINESPEDAALRREMQAYAFSEVGAVVAELDLDEEDSQYSYSDDDGEDQETSSVEEEEDRFGRTTRRVVSDKYRREMEALERKLNARAVKNVGPKPSELPLGGVTEDPRQLSAVQIDSAEATSYEQSKKPAKKGVRFAEELDIVPAPQGTSTGEFETRGLQPPLEESVFEQESITGGQTEPNPPTTRRVSKFKSLRASAVKQPSNSPILQDSANCEGSSAKGPLKEAIERSLPRVDPSLPLAPAVAAKSSRQFSTTTALHEEMRATPEGPPGKILSDSVIERSTTDCSTQPPDPDGLDTALLRQEVAMEYHRMRNRMIQREGGFMPREEELERVPITEEEGGSGKKVSRFKAARLGKRVDS</sequence>
<evidence type="ECO:0000256" key="1">
    <source>
        <dbReference type="SAM" id="MobiDB-lite"/>
    </source>
</evidence>
<dbReference type="PANTHER" id="PTHR15111">
    <property type="entry name" value="RNA POLYMERASE II SUBUNIT 5-MEDIATING PROTEIN NNX3"/>
    <property type="match status" value="1"/>
</dbReference>
<dbReference type="Pfam" id="PF12927">
    <property type="entry name" value="DUF3835"/>
    <property type="match status" value="1"/>
</dbReference>
<dbReference type="GO" id="GO:0019212">
    <property type="term" value="F:phosphatase inhibitor activity"/>
    <property type="evidence" value="ECO:0007669"/>
    <property type="project" value="TreeGrafter"/>
</dbReference>
<accession>A0A9P8ICS7</accession>
<organism evidence="3 4">
    <name type="scientific">Trichoglossum hirsutum</name>
    <dbReference type="NCBI Taxonomy" id="265104"/>
    <lineage>
        <taxon>Eukaryota</taxon>
        <taxon>Fungi</taxon>
        <taxon>Dikarya</taxon>
        <taxon>Ascomycota</taxon>
        <taxon>Pezizomycotina</taxon>
        <taxon>Geoglossomycetes</taxon>
        <taxon>Geoglossales</taxon>
        <taxon>Geoglossaceae</taxon>
        <taxon>Trichoglossum</taxon>
    </lineage>
</organism>
<evidence type="ECO:0000313" key="3">
    <source>
        <dbReference type="EMBL" id="KAH0551372.1"/>
    </source>
</evidence>
<feature type="compositionally biased region" description="Acidic residues" evidence="1">
    <location>
        <begin position="330"/>
        <end position="359"/>
    </location>
</feature>
<reference evidence="3" key="1">
    <citation type="submission" date="2021-03" db="EMBL/GenBank/DDBJ databases">
        <title>Comparative genomics and phylogenomic investigation of the class Geoglossomycetes provide insights into ecological specialization and systematics.</title>
        <authorList>
            <person name="Melie T."/>
            <person name="Pirro S."/>
            <person name="Miller A.N."/>
            <person name="Quandt A."/>
        </authorList>
    </citation>
    <scope>NUCLEOTIDE SEQUENCE</scope>
    <source>
        <strain evidence="3">CAQ_001_2017</strain>
    </source>
</reference>
<feature type="region of interest" description="Disordered" evidence="1">
    <location>
        <begin position="468"/>
        <end position="522"/>
    </location>
</feature>
<dbReference type="GO" id="GO:0003682">
    <property type="term" value="F:chromatin binding"/>
    <property type="evidence" value="ECO:0007669"/>
    <property type="project" value="TreeGrafter"/>
</dbReference>
<dbReference type="InterPro" id="IPR024325">
    <property type="entry name" value="DUF3835"/>
</dbReference>
<dbReference type="InterPro" id="IPR052255">
    <property type="entry name" value="RNA_pol_II_subunit5-mediator"/>
</dbReference>
<feature type="compositionally biased region" description="Polar residues" evidence="1">
    <location>
        <begin position="470"/>
        <end position="480"/>
    </location>
</feature>
<dbReference type="GO" id="GO:0003714">
    <property type="term" value="F:transcription corepressor activity"/>
    <property type="evidence" value="ECO:0007669"/>
    <property type="project" value="TreeGrafter"/>
</dbReference>
<feature type="region of interest" description="Disordered" evidence="1">
    <location>
        <begin position="442"/>
        <end position="461"/>
    </location>
</feature>
<dbReference type="EMBL" id="JAGHQM010002078">
    <property type="protein sequence ID" value="KAH0551372.1"/>
    <property type="molecule type" value="Genomic_DNA"/>
</dbReference>
<dbReference type="AlphaFoldDB" id="A0A9P8ICS7"/>
<feature type="region of interest" description="Disordered" evidence="1">
    <location>
        <begin position="173"/>
        <end position="283"/>
    </location>
</feature>
<name>A0A9P8ICS7_9PEZI</name>
<dbReference type="Proteomes" id="UP000750711">
    <property type="component" value="Unassembled WGS sequence"/>
</dbReference>
<dbReference type="PANTHER" id="PTHR15111:SF0">
    <property type="entry name" value="UNCONVENTIONAL PREFOLDIN RPB5 INTERACTOR 1"/>
    <property type="match status" value="1"/>
</dbReference>
<feature type="domain" description="DUF3835" evidence="2">
    <location>
        <begin position="575"/>
        <end position="655"/>
    </location>
</feature>
<evidence type="ECO:0000259" key="2">
    <source>
        <dbReference type="Pfam" id="PF12927"/>
    </source>
</evidence>
<feature type="region of interest" description="Disordered" evidence="1">
    <location>
        <begin position="387"/>
        <end position="410"/>
    </location>
</feature>